<dbReference type="AlphaFoldDB" id="A0A0P6D6J6"/>
<proteinExistence type="predicted"/>
<accession>A0A0P6D6J6</accession>
<sequence length="56" mass="6935">MYFFIPKLHQYPLQIHYDCELKTAKPYWHIYRELLPRQCDYSTHHCAVLHEGQKFP</sequence>
<reference evidence="1" key="1">
    <citation type="submission" date="2015-10" db="EMBL/GenBank/DDBJ databases">
        <title>EvidentialGene: Evidence-directed Construction of Complete mRNA Transcriptomes without Genomes.</title>
        <authorList>
            <person name="Gilbert D.G."/>
        </authorList>
    </citation>
    <scope>NUCLEOTIDE SEQUENCE</scope>
</reference>
<protein>
    <submittedName>
        <fullName evidence="1">Uncharacterized protein</fullName>
    </submittedName>
</protein>
<organism evidence="1">
    <name type="scientific">Daphnia magna</name>
    <dbReference type="NCBI Taxonomy" id="35525"/>
    <lineage>
        <taxon>Eukaryota</taxon>
        <taxon>Metazoa</taxon>
        <taxon>Ecdysozoa</taxon>
        <taxon>Arthropoda</taxon>
        <taxon>Crustacea</taxon>
        <taxon>Branchiopoda</taxon>
        <taxon>Diplostraca</taxon>
        <taxon>Cladocera</taxon>
        <taxon>Anomopoda</taxon>
        <taxon>Daphniidae</taxon>
        <taxon>Daphnia</taxon>
    </lineage>
</organism>
<evidence type="ECO:0000313" key="1">
    <source>
        <dbReference type="EMBL" id="JAN12278.1"/>
    </source>
</evidence>
<name>A0A0P6D6J6_9CRUS</name>
<dbReference type="EMBL" id="GDIQ01082459">
    <property type="protein sequence ID" value="JAN12278.1"/>
    <property type="molecule type" value="Transcribed_RNA"/>
</dbReference>